<comment type="caution">
    <text evidence="5">The sequence shown here is derived from an EMBL/GenBank/DDBJ whole genome shotgun (WGS) entry which is preliminary data.</text>
</comment>
<name>A0A937W0S8_UNCTE</name>
<dbReference type="Pfam" id="PF12399">
    <property type="entry name" value="BCA_ABC_TP_C"/>
    <property type="match status" value="1"/>
</dbReference>
<gene>
    <name evidence="5" type="ORF">FJZ47_06195</name>
</gene>
<dbReference type="Proteomes" id="UP000712673">
    <property type="component" value="Unassembled WGS sequence"/>
</dbReference>
<dbReference type="GO" id="GO:0015808">
    <property type="term" value="P:L-alanine transport"/>
    <property type="evidence" value="ECO:0007669"/>
    <property type="project" value="TreeGrafter"/>
</dbReference>
<organism evidence="5 6">
    <name type="scientific">Tectimicrobiota bacterium</name>
    <dbReference type="NCBI Taxonomy" id="2528274"/>
    <lineage>
        <taxon>Bacteria</taxon>
        <taxon>Pseudomonadati</taxon>
        <taxon>Nitrospinota/Tectimicrobiota group</taxon>
        <taxon>Candidatus Tectimicrobiota</taxon>
    </lineage>
</organism>
<dbReference type="GO" id="GO:0005524">
    <property type="term" value="F:ATP binding"/>
    <property type="evidence" value="ECO:0007669"/>
    <property type="project" value="UniProtKB-KW"/>
</dbReference>
<dbReference type="GO" id="GO:0016887">
    <property type="term" value="F:ATP hydrolysis activity"/>
    <property type="evidence" value="ECO:0007669"/>
    <property type="project" value="InterPro"/>
</dbReference>
<protein>
    <submittedName>
        <fullName evidence="5">ABC transporter ATP-binding protein</fullName>
    </submittedName>
</protein>
<dbReference type="SMART" id="SM00382">
    <property type="entry name" value="AAA"/>
    <property type="match status" value="1"/>
</dbReference>
<dbReference type="CDD" id="cd03219">
    <property type="entry name" value="ABC_Mj1267_LivG_branched"/>
    <property type="match status" value="1"/>
</dbReference>
<evidence type="ECO:0000256" key="3">
    <source>
        <dbReference type="ARBA" id="ARBA00022840"/>
    </source>
</evidence>
<dbReference type="PROSITE" id="PS50893">
    <property type="entry name" value="ABC_TRANSPORTER_2"/>
    <property type="match status" value="1"/>
</dbReference>
<accession>A0A937W0S8</accession>
<dbReference type="GO" id="GO:1903805">
    <property type="term" value="P:L-valine import across plasma membrane"/>
    <property type="evidence" value="ECO:0007669"/>
    <property type="project" value="TreeGrafter"/>
</dbReference>
<dbReference type="AlphaFoldDB" id="A0A937W0S8"/>
<dbReference type="GO" id="GO:1903806">
    <property type="term" value="P:L-isoleucine import across plasma membrane"/>
    <property type="evidence" value="ECO:0007669"/>
    <property type="project" value="TreeGrafter"/>
</dbReference>
<reference evidence="5" key="1">
    <citation type="submission" date="2019-03" db="EMBL/GenBank/DDBJ databases">
        <title>Lake Tanganyika Metagenome-Assembled Genomes (MAGs).</title>
        <authorList>
            <person name="Tran P."/>
        </authorList>
    </citation>
    <scope>NUCLEOTIDE SEQUENCE</scope>
    <source>
        <strain evidence="5">K_DeepCast_65m_m2_066</strain>
    </source>
</reference>
<proteinExistence type="predicted"/>
<evidence type="ECO:0000313" key="6">
    <source>
        <dbReference type="Proteomes" id="UP000712673"/>
    </source>
</evidence>
<dbReference type="GO" id="GO:0005304">
    <property type="term" value="F:L-valine transmembrane transporter activity"/>
    <property type="evidence" value="ECO:0007669"/>
    <property type="project" value="TreeGrafter"/>
</dbReference>
<dbReference type="GO" id="GO:0005886">
    <property type="term" value="C:plasma membrane"/>
    <property type="evidence" value="ECO:0007669"/>
    <property type="project" value="TreeGrafter"/>
</dbReference>
<dbReference type="FunFam" id="3.40.50.300:FF:000421">
    <property type="entry name" value="Branched-chain amino acid ABC transporter ATP-binding protein"/>
    <property type="match status" value="1"/>
</dbReference>
<dbReference type="InterPro" id="IPR051120">
    <property type="entry name" value="ABC_AA/LPS_Transport"/>
</dbReference>
<dbReference type="InterPro" id="IPR003439">
    <property type="entry name" value="ABC_transporter-like_ATP-bd"/>
</dbReference>
<dbReference type="EMBL" id="VGLS01000133">
    <property type="protein sequence ID" value="MBM3223374.1"/>
    <property type="molecule type" value="Genomic_DNA"/>
</dbReference>
<dbReference type="Pfam" id="PF00005">
    <property type="entry name" value="ABC_tran"/>
    <property type="match status" value="1"/>
</dbReference>
<feature type="domain" description="ABC transporter" evidence="4">
    <location>
        <begin position="4"/>
        <end position="252"/>
    </location>
</feature>
<evidence type="ECO:0000313" key="5">
    <source>
        <dbReference type="EMBL" id="MBM3223374.1"/>
    </source>
</evidence>
<dbReference type="InterPro" id="IPR027417">
    <property type="entry name" value="P-loop_NTPase"/>
</dbReference>
<sequence length="265" mass="29024">MALLEARQIVKRFGGLTALNGLDFSLEEGMIAGLIGPNGAGKTTFFNMITGLYRPSSGRLLFAGHDITGRRPNRIARLGISRTFQTIRLFGNMTVLDNVLVGMNCRLRASWLGAMLQPPWVQREERQAQRRAYALLDYVGLGQRTADLARNLPYGEQRLLEVARALATEPKLLLLDEPSAGMNPRETDDLTAFIGRLRQERGLSILLIEHHMEVVMGISDRVTVLNYGAKLAEGAPRAIQRDPQVIEAYLGKGGALDLAGSADGA</sequence>
<dbReference type="Gene3D" id="3.40.50.300">
    <property type="entry name" value="P-loop containing nucleotide triphosphate hydrolases"/>
    <property type="match status" value="1"/>
</dbReference>
<dbReference type="PANTHER" id="PTHR45772:SF7">
    <property type="entry name" value="AMINO ACID ABC TRANSPORTER ATP-BINDING PROTEIN"/>
    <property type="match status" value="1"/>
</dbReference>
<dbReference type="PANTHER" id="PTHR45772">
    <property type="entry name" value="CONSERVED COMPONENT OF ABC TRANSPORTER FOR NATURAL AMINO ACIDS-RELATED"/>
    <property type="match status" value="1"/>
</dbReference>
<dbReference type="InterPro" id="IPR003593">
    <property type="entry name" value="AAA+_ATPase"/>
</dbReference>
<evidence type="ECO:0000259" key="4">
    <source>
        <dbReference type="PROSITE" id="PS50893"/>
    </source>
</evidence>
<dbReference type="GO" id="GO:0015188">
    <property type="term" value="F:L-isoleucine transmembrane transporter activity"/>
    <property type="evidence" value="ECO:0007669"/>
    <property type="project" value="TreeGrafter"/>
</dbReference>
<dbReference type="GO" id="GO:0042941">
    <property type="term" value="P:D-alanine transmembrane transport"/>
    <property type="evidence" value="ECO:0007669"/>
    <property type="project" value="TreeGrafter"/>
</dbReference>
<keyword evidence="2" id="KW-0547">Nucleotide-binding</keyword>
<evidence type="ECO:0000256" key="2">
    <source>
        <dbReference type="ARBA" id="ARBA00022741"/>
    </source>
</evidence>
<dbReference type="InterPro" id="IPR032823">
    <property type="entry name" value="BCA_ABC_TP_C"/>
</dbReference>
<dbReference type="GO" id="GO:0015192">
    <property type="term" value="F:L-phenylalanine transmembrane transporter activity"/>
    <property type="evidence" value="ECO:0007669"/>
    <property type="project" value="TreeGrafter"/>
</dbReference>
<keyword evidence="1" id="KW-0813">Transport</keyword>
<evidence type="ECO:0000256" key="1">
    <source>
        <dbReference type="ARBA" id="ARBA00022448"/>
    </source>
</evidence>
<keyword evidence="3 5" id="KW-0067">ATP-binding</keyword>
<dbReference type="SUPFAM" id="SSF52540">
    <property type="entry name" value="P-loop containing nucleoside triphosphate hydrolases"/>
    <property type="match status" value="1"/>
</dbReference>